<evidence type="ECO:0008006" key="3">
    <source>
        <dbReference type="Google" id="ProtNLM"/>
    </source>
</evidence>
<gene>
    <name evidence="1" type="ORF">DRP53_00595</name>
</gene>
<dbReference type="Proteomes" id="UP000268469">
    <property type="component" value="Unassembled WGS sequence"/>
</dbReference>
<dbReference type="EMBL" id="QNBE01000003">
    <property type="protein sequence ID" value="RKX71717.1"/>
    <property type="molecule type" value="Genomic_DNA"/>
</dbReference>
<comment type="caution">
    <text evidence="1">The sequence shown here is derived from an EMBL/GenBank/DDBJ whole genome shotgun (WGS) entry which is preliminary data.</text>
</comment>
<dbReference type="AlphaFoldDB" id="A0A660SLT9"/>
<protein>
    <recommendedName>
        <fullName evidence="3">NADH:ubiquinone oxidoreductase intermediate-associated protein 30 domain-containing protein</fullName>
    </recommendedName>
</protein>
<organism evidence="1 2">
    <name type="scientific">candidate division WOR-3 bacterium</name>
    <dbReference type="NCBI Taxonomy" id="2052148"/>
    <lineage>
        <taxon>Bacteria</taxon>
        <taxon>Bacteria division WOR-3</taxon>
    </lineage>
</organism>
<accession>A0A660SLT9</accession>
<proteinExistence type="predicted"/>
<reference evidence="1 2" key="1">
    <citation type="submission" date="2018-06" db="EMBL/GenBank/DDBJ databases">
        <title>Extensive metabolic versatility and redundancy in microbially diverse, dynamic hydrothermal sediments.</title>
        <authorList>
            <person name="Dombrowski N."/>
            <person name="Teske A."/>
            <person name="Baker B.J."/>
        </authorList>
    </citation>
    <scope>NUCLEOTIDE SEQUENCE [LARGE SCALE GENOMIC DNA]</scope>
    <source>
        <strain evidence="1">B36_G15</strain>
    </source>
</reference>
<name>A0A660SLT9_UNCW3</name>
<evidence type="ECO:0000313" key="2">
    <source>
        <dbReference type="Proteomes" id="UP000268469"/>
    </source>
</evidence>
<dbReference type="SUPFAM" id="SSF49785">
    <property type="entry name" value="Galactose-binding domain-like"/>
    <property type="match status" value="1"/>
</dbReference>
<dbReference type="InterPro" id="IPR008979">
    <property type="entry name" value="Galactose-bd-like_sf"/>
</dbReference>
<evidence type="ECO:0000313" key="1">
    <source>
        <dbReference type="EMBL" id="RKX71717.1"/>
    </source>
</evidence>
<sequence length="163" mass="19380">MLLFSLVTAVILWQEDFVQTAGGLQQLAHYKVRIENRDGRVILTGNPAREGHSSAWLAIDQLDLTGKEFIKIRLRVDRNRLRIRYFPFDPKRRIYLEGRRYMDTSEWLEITIPLSDATPFPSLKFPYLLKPNQRPALYLFFENDRPGPFRIEIDRITIFRREQ</sequence>